<feature type="region of interest" description="Disordered" evidence="1">
    <location>
        <begin position="307"/>
        <end position="330"/>
    </location>
</feature>
<feature type="compositionally biased region" description="Basic and acidic residues" evidence="1">
    <location>
        <begin position="320"/>
        <end position="330"/>
    </location>
</feature>
<protein>
    <submittedName>
        <fullName evidence="2">Phosphoadenosine phosphosulfate reductase</fullName>
    </submittedName>
</protein>
<evidence type="ECO:0000256" key="1">
    <source>
        <dbReference type="SAM" id="MobiDB-lite"/>
    </source>
</evidence>
<dbReference type="EMBL" id="JBIHMM010000001">
    <property type="protein sequence ID" value="MFH0252760.1"/>
    <property type="molecule type" value="Genomic_DNA"/>
</dbReference>
<dbReference type="RefSeq" id="WP_377170025.1">
    <property type="nucleotide sequence ID" value="NZ_JBHTJC010000001.1"/>
</dbReference>
<comment type="caution">
    <text evidence="2">The sequence shown here is derived from an EMBL/GenBank/DDBJ whole genome shotgun (WGS) entry which is preliminary data.</text>
</comment>
<dbReference type="Proteomes" id="UP001607157">
    <property type="component" value="Unassembled WGS sequence"/>
</dbReference>
<reference evidence="2 3" key="1">
    <citation type="submission" date="2024-10" db="EMBL/GenBank/DDBJ databases">
        <authorList>
            <person name="Yang X.-N."/>
        </authorList>
    </citation>
    <scope>NUCLEOTIDE SEQUENCE [LARGE SCALE GENOMIC DNA]</scope>
    <source>
        <strain evidence="2 3">CAU 1059</strain>
    </source>
</reference>
<keyword evidence="3" id="KW-1185">Reference proteome</keyword>
<name>A0ABW7I5F7_9RHOB</name>
<sequence>MQDASNSSPTPLTGLDGRDAWLDKAAEIAGEDGYVERLGAQHAAIFIEDKPTLLVTFETHQAIEELSRDAHPLGWDIARALGWSHLCLVSDGDTWFRDKSVYGYFDRLIDDGFFEDFEQVIFYGSGSCGYAAAAFSVAAPGARVVVLNPQATLDPRIAEWDDRFRDMRRTSFTDRYGYAPDMLDAAREAFVIYDPAEPLNAMHAALFARRNVTLFRMRHMGRDLQKSLMRVQILFRILAQLSAGKLDRLGLARLYRARRRDGGYQFRLLEQLKSPLRPYLLVLLARKVLEQRNARPFRKALDAARRHAEEEGLRLPPGSDTEKATGDAEE</sequence>
<proteinExistence type="predicted"/>
<evidence type="ECO:0000313" key="2">
    <source>
        <dbReference type="EMBL" id="MFH0252760.1"/>
    </source>
</evidence>
<organism evidence="2 3">
    <name type="scientific">Roseovarius aquimarinus</name>
    <dbReference type="NCBI Taxonomy" id="1229156"/>
    <lineage>
        <taxon>Bacteria</taxon>
        <taxon>Pseudomonadati</taxon>
        <taxon>Pseudomonadota</taxon>
        <taxon>Alphaproteobacteria</taxon>
        <taxon>Rhodobacterales</taxon>
        <taxon>Roseobacteraceae</taxon>
        <taxon>Roseovarius</taxon>
    </lineage>
</organism>
<evidence type="ECO:0000313" key="3">
    <source>
        <dbReference type="Proteomes" id="UP001607157"/>
    </source>
</evidence>
<gene>
    <name evidence="2" type="ORF">ACGRVM_02580</name>
</gene>
<accession>A0ABW7I5F7</accession>